<dbReference type="InterPro" id="IPR020559">
    <property type="entry name" value="PRibGlycinamide_synth_CS"/>
</dbReference>
<dbReference type="GO" id="GO:0006189">
    <property type="term" value="P:'de novo' IMP biosynthetic process"/>
    <property type="evidence" value="ECO:0007669"/>
    <property type="project" value="UniProtKB-UniRule"/>
</dbReference>
<dbReference type="EMBL" id="FPJW01000011">
    <property type="protein sequence ID" value="SFX72623.1"/>
    <property type="molecule type" value="Genomic_DNA"/>
</dbReference>
<dbReference type="Pfam" id="PF01071">
    <property type="entry name" value="GARS_A"/>
    <property type="match status" value="1"/>
</dbReference>
<protein>
    <recommendedName>
        <fullName evidence="5 17">Phosphoribosylamine--glycine ligase</fullName>
        <ecNumber evidence="4 17">6.3.4.13</ecNumber>
    </recommendedName>
    <alternativeName>
        <fullName evidence="16 17">GARS</fullName>
    </alternativeName>
    <alternativeName>
        <fullName evidence="14 17">Glycinamide ribonucleotide synthetase</fullName>
    </alternativeName>
    <alternativeName>
        <fullName evidence="15 17">Phosphoribosylglycinamide synthetase</fullName>
    </alternativeName>
</protein>
<dbReference type="Pfam" id="PF02844">
    <property type="entry name" value="GARS_N"/>
    <property type="match status" value="1"/>
</dbReference>
<dbReference type="InterPro" id="IPR011761">
    <property type="entry name" value="ATP-grasp"/>
</dbReference>
<evidence type="ECO:0000313" key="20">
    <source>
        <dbReference type="EMBL" id="SFX72623.1"/>
    </source>
</evidence>
<evidence type="ECO:0000256" key="2">
    <source>
        <dbReference type="ARBA" id="ARBA00001946"/>
    </source>
</evidence>
<dbReference type="OrthoDB" id="9807240at2"/>
<keyword evidence="21" id="KW-1185">Reference proteome</keyword>
<dbReference type="InterPro" id="IPR013815">
    <property type="entry name" value="ATP_grasp_subdomain_1"/>
</dbReference>
<comment type="pathway">
    <text evidence="3 17">Purine metabolism; IMP biosynthesis via de novo pathway; N(1)-(5-phospho-D-ribosyl)glycinamide from 5-phospho-alpha-D-ribose 1-diphosphate: step 2/2.</text>
</comment>
<dbReference type="FunFam" id="3.30.1490.20:FF:000006">
    <property type="entry name" value="phosphoribosylamine--glycine ligase, chloroplastic-like"/>
    <property type="match status" value="1"/>
</dbReference>
<proteinExistence type="inferred from homology"/>
<evidence type="ECO:0000256" key="4">
    <source>
        <dbReference type="ARBA" id="ARBA00013255"/>
    </source>
</evidence>
<dbReference type="SUPFAM" id="SSF52440">
    <property type="entry name" value="PreATP-grasp domain"/>
    <property type="match status" value="1"/>
</dbReference>
<dbReference type="InterPro" id="IPR020561">
    <property type="entry name" value="PRibGlycinamid_synth_ATP-grasp"/>
</dbReference>
<reference evidence="20 21" key="1">
    <citation type="submission" date="2016-11" db="EMBL/GenBank/DDBJ databases">
        <authorList>
            <person name="Jaros S."/>
            <person name="Januszkiewicz K."/>
            <person name="Wedrychowicz H."/>
        </authorList>
    </citation>
    <scope>NUCLEOTIDE SEQUENCE [LARGE SCALE GENOMIC DNA]</scope>
    <source>
        <strain evidence="20 21">DSM 21637</strain>
    </source>
</reference>
<name>A0A1K1ZEU2_9GAMM</name>
<dbReference type="PROSITE" id="PS00184">
    <property type="entry name" value="GARS"/>
    <property type="match status" value="1"/>
</dbReference>
<dbReference type="Gene3D" id="3.40.50.20">
    <property type="match status" value="1"/>
</dbReference>
<dbReference type="Gene3D" id="3.90.600.10">
    <property type="entry name" value="Phosphoribosylglycinamide synthetase, C-terminal domain"/>
    <property type="match status" value="1"/>
</dbReference>
<evidence type="ECO:0000256" key="16">
    <source>
        <dbReference type="ARBA" id="ARBA00079592"/>
    </source>
</evidence>
<evidence type="ECO:0000256" key="6">
    <source>
        <dbReference type="ARBA" id="ARBA00022598"/>
    </source>
</evidence>
<evidence type="ECO:0000256" key="1">
    <source>
        <dbReference type="ARBA" id="ARBA00001936"/>
    </source>
</evidence>
<dbReference type="SMART" id="SM01209">
    <property type="entry name" value="GARS_A"/>
    <property type="match status" value="1"/>
</dbReference>
<comment type="catalytic activity">
    <reaction evidence="17">
        <text>5-phospho-beta-D-ribosylamine + glycine + ATP = N(1)-(5-phospho-beta-D-ribosyl)glycinamide + ADP + phosphate + H(+)</text>
        <dbReference type="Rhea" id="RHEA:17453"/>
        <dbReference type="ChEBI" id="CHEBI:15378"/>
        <dbReference type="ChEBI" id="CHEBI:30616"/>
        <dbReference type="ChEBI" id="CHEBI:43474"/>
        <dbReference type="ChEBI" id="CHEBI:57305"/>
        <dbReference type="ChEBI" id="CHEBI:58681"/>
        <dbReference type="ChEBI" id="CHEBI:143788"/>
        <dbReference type="ChEBI" id="CHEBI:456216"/>
        <dbReference type="EC" id="6.3.4.13"/>
    </reaction>
</comment>
<evidence type="ECO:0000256" key="7">
    <source>
        <dbReference type="ARBA" id="ARBA00022723"/>
    </source>
</evidence>
<evidence type="ECO:0000256" key="15">
    <source>
        <dbReference type="ARBA" id="ARBA00042864"/>
    </source>
</evidence>
<sequence length="430" mass="45360">MKVLVIGSGGREHALAWKAAQSPQVSEVLVAPGNAGTALEPGMRNVALDVLDFEGLAQLVRDEGIALTLVGPEVPLVAGIVDYFQQQGLAIFGPSKGAAQLEGSKAFTKDFLARHAIPTAYYGVFTQVDEALAYLQEKGAPIVVKADGLAAGKGVIVAMTLDEAEDAVRDMLSGNAFGDAGARVVIEEFLEGEEASFIVMVDGVNALPMATSQDHKRVGDADTGPNTGGMGAYSPAPVVTPEVHQRVMDEVIYPTVRGMAAEGNPYTGFLYAGLMIDASGAPKVIEYNCRFGDPETQPIMLRLQSDLVALCQAALAGRLDQVTAEWDERASLGVVMAAGGYPGDYNKGDVISGLPQQEQPDAKVFHAGTQLQGDQVVTAGGRVLCATALGTSVSEAQRRAYQLVDQISWKDGFCRRDIGYRAIAREESKG</sequence>
<dbReference type="GO" id="GO:0046872">
    <property type="term" value="F:metal ion binding"/>
    <property type="evidence" value="ECO:0007669"/>
    <property type="project" value="UniProtKB-KW"/>
</dbReference>
<dbReference type="Pfam" id="PF02843">
    <property type="entry name" value="GARS_C"/>
    <property type="match status" value="1"/>
</dbReference>
<dbReference type="Gene3D" id="3.30.1490.20">
    <property type="entry name" value="ATP-grasp fold, A domain"/>
    <property type="match status" value="1"/>
</dbReference>
<comment type="cofactor">
    <cofactor evidence="2">
        <name>Mg(2+)</name>
        <dbReference type="ChEBI" id="CHEBI:18420"/>
    </cofactor>
</comment>
<dbReference type="PROSITE" id="PS50975">
    <property type="entry name" value="ATP_GRASP"/>
    <property type="match status" value="1"/>
</dbReference>
<evidence type="ECO:0000256" key="10">
    <source>
        <dbReference type="ARBA" id="ARBA00022840"/>
    </source>
</evidence>
<dbReference type="SUPFAM" id="SSF56059">
    <property type="entry name" value="Glutathione synthetase ATP-binding domain-like"/>
    <property type="match status" value="1"/>
</dbReference>
<keyword evidence="12" id="KW-0464">Manganese</keyword>
<dbReference type="NCBIfam" id="TIGR00877">
    <property type="entry name" value="purD"/>
    <property type="match status" value="1"/>
</dbReference>
<keyword evidence="10 18" id="KW-0067">ATP-binding</keyword>
<organism evidence="20 21">
    <name type="scientific">Marinospirillum alkaliphilum DSM 21637</name>
    <dbReference type="NCBI Taxonomy" id="1122209"/>
    <lineage>
        <taxon>Bacteria</taxon>
        <taxon>Pseudomonadati</taxon>
        <taxon>Pseudomonadota</taxon>
        <taxon>Gammaproteobacteria</taxon>
        <taxon>Oceanospirillales</taxon>
        <taxon>Oceanospirillaceae</taxon>
        <taxon>Marinospirillum</taxon>
    </lineage>
</organism>
<dbReference type="PANTHER" id="PTHR43472">
    <property type="entry name" value="PHOSPHORIBOSYLAMINE--GLYCINE LIGASE"/>
    <property type="match status" value="1"/>
</dbReference>
<evidence type="ECO:0000256" key="9">
    <source>
        <dbReference type="ARBA" id="ARBA00022755"/>
    </source>
</evidence>
<dbReference type="InterPro" id="IPR037123">
    <property type="entry name" value="PRibGlycinamide_synth_C_sf"/>
</dbReference>
<dbReference type="InterPro" id="IPR020560">
    <property type="entry name" value="PRibGlycinamide_synth_C-dom"/>
</dbReference>
<keyword evidence="6 17" id="KW-0436">Ligase</keyword>
<dbReference type="FunFam" id="3.40.50.20:FF:000006">
    <property type="entry name" value="Phosphoribosylamine--glycine ligase, chloroplastic"/>
    <property type="match status" value="1"/>
</dbReference>
<dbReference type="GO" id="GO:0005524">
    <property type="term" value="F:ATP binding"/>
    <property type="evidence" value="ECO:0007669"/>
    <property type="project" value="UniProtKB-UniRule"/>
</dbReference>
<dbReference type="EC" id="6.3.4.13" evidence="4 17"/>
<dbReference type="InterPro" id="IPR020562">
    <property type="entry name" value="PRibGlycinamide_synth_N"/>
</dbReference>
<evidence type="ECO:0000256" key="8">
    <source>
        <dbReference type="ARBA" id="ARBA00022741"/>
    </source>
</evidence>
<dbReference type="AlphaFoldDB" id="A0A1K1ZEU2"/>
<evidence type="ECO:0000256" key="12">
    <source>
        <dbReference type="ARBA" id="ARBA00023211"/>
    </source>
</evidence>
<comment type="cofactor">
    <cofactor evidence="1">
        <name>Mn(2+)</name>
        <dbReference type="ChEBI" id="CHEBI:29035"/>
    </cofactor>
</comment>
<evidence type="ECO:0000256" key="11">
    <source>
        <dbReference type="ARBA" id="ARBA00022842"/>
    </source>
</evidence>
<comment type="similarity">
    <text evidence="13 17">Belongs to the GARS family.</text>
</comment>
<evidence type="ECO:0000256" key="3">
    <source>
        <dbReference type="ARBA" id="ARBA00005174"/>
    </source>
</evidence>
<dbReference type="FunFam" id="3.30.470.20:FF:000031">
    <property type="entry name" value="Phosphoribosylamine--glycine ligase"/>
    <property type="match status" value="1"/>
</dbReference>
<feature type="domain" description="ATP-grasp" evidence="19">
    <location>
        <begin position="109"/>
        <end position="316"/>
    </location>
</feature>
<keyword evidence="7" id="KW-0479">Metal-binding</keyword>
<dbReference type="UniPathway" id="UPA00074">
    <property type="reaction ID" value="UER00125"/>
</dbReference>
<dbReference type="FunFam" id="3.90.600.10:FF:000001">
    <property type="entry name" value="Trifunctional purine biosynthetic protein adenosine-3"/>
    <property type="match status" value="1"/>
</dbReference>
<evidence type="ECO:0000256" key="14">
    <source>
        <dbReference type="ARBA" id="ARBA00042242"/>
    </source>
</evidence>
<dbReference type="GO" id="GO:0009113">
    <property type="term" value="P:purine nucleobase biosynthetic process"/>
    <property type="evidence" value="ECO:0007669"/>
    <property type="project" value="InterPro"/>
</dbReference>
<keyword evidence="8 18" id="KW-0547">Nucleotide-binding</keyword>
<evidence type="ECO:0000256" key="17">
    <source>
        <dbReference type="HAMAP-Rule" id="MF_00138"/>
    </source>
</evidence>
<keyword evidence="9 17" id="KW-0658">Purine biosynthesis</keyword>
<dbReference type="InterPro" id="IPR011054">
    <property type="entry name" value="Rudment_hybrid_motif"/>
</dbReference>
<gene>
    <name evidence="17" type="primary">purD</name>
    <name evidence="20" type="ORF">SAMN02745752_02652</name>
</gene>
<dbReference type="SMART" id="SM01210">
    <property type="entry name" value="GARS_C"/>
    <property type="match status" value="1"/>
</dbReference>
<evidence type="ECO:0000256" key="18">
    <source>
        <dbReference type="PROSITE-ProRule" id="PRU00409"/>
    </source>
</evidence>
<dbReference type="InterPro" id="IPR016185">
    <property type="entry name" value="PreATP-grasp_dom_sf"/>
</dbReference>
<dbReference type="RefSeq" id="WP_072326972.1">
    <property type="nucleotide sequence ID" value="NZ_FPJW01000011.1"/>
</dbReference>
<dbReference type="Gene3D" id="3.30.470.20">
    <property type="entry name" value="ATP-grasp fold, B domain"/>
    <property type="match status" value="1"/>
</dbReference>
<evidence type="ECO:0000259" key="19">
    <source>
        <dbReference type="PROSITE" id="PS50975"/>
    </source>
</evidence>
<evidence type="ECO:0000313" key="21">
    <source>
        <dbReference type="Proteomes" id="UP000182350"/>
    </source>
</evidence>
<dbReference type="GO" id="GO:0004637">
    <property type="term" value="F:phosphoribosylamine-glycine ligase activity"/>
    <property type="evidence" value="ECO:0007669"/>
    <property type="project" value="UniProtKB-UniRule"/>
</dbReference>
<dbReference type="HAMAP" id="MF_00138">
    <property type="entry name" value="GARS"/>
    <property type="match status" value="1"/>
</dbReference>
<accession>A0A1K1ZEU2</accession>
<dbReference type="SUPFAM" id="SSF51246">
    <property type="entry name" value="Rudiment single hybrid motif"/>
    <property type="match status" value="1"/>
</dbReference>
<evidence type="ECO:0000256" key="5">
    <source>
        <dbReference type="ARBA" id="ARBA00020605"/>
    </source>
</evidence>
<dbReference type="InterPro" id="IPR000115">
    <property type="entry name" value="PRibGlycinamide_synth"/>
</dbReference>
<keyword evidence="11" id="KW-0460">Magnesium</keyword>
<dbReference type="PANTHER" id="PTHR43472:SF1">
    <property type="entry name" value="PHOSPHORIBOSYLAMINE--GLYCINE LIGASE, CHLOROPLASTIC"/>
    <property type="match status" value="1"/>
</dbReference>
<dbReference type="Proteomes" id="UP000182350">
    <property type="component" value="Unassembled WGS sequence"/>
</dbReference>
<dbReference type="STRING" id="1122209.SAMN02745752_02652"/>
<evidence type="ECO:0000256" key="13">
    <source>
        <dbReference type="ARBA" id="ARBA00038345"/>
    </source>
</evidence>